<dbReference type="GO" id="GO:0005085">
    <property type="term" value="F:guanyl-nucleotide exchange factor activity"/>
    <property type="evidence" value="ECO:0007669"/>
    <property type="project" value="TreeGrafter"/>
</dbReference>
<dbReference type="InterPro" id="IPR013783">
    <property type="entry name" value="Ig-like_fold"/>
</dbReference>
<dbReference type="Pfam" id="PF09134">
    <property type="entry name" value="Invasin_D3"/>
    <property type="match status" value="3"/>
</dbReference>
<keyword evidence="5" id="KW-0732">Signal</keyword>
<comment type="similarity">
    <text evidence="1">Belongs to the intimin/invasin family.</text>
</comment>
<dbReference type="KEGG" id="cheb:HH215_18585"/>
<dbReference type="PROSITE" id="PS51272">
    <property type="entry name" value="SLH"/>
    <property type="match status" value="3"/>
</dbReference>
<evidence type="ECO:0000313" key="7">
    <source>
        <dbReference type="EMBL" id="QJD84990.1"/>
    </source>
</evidence>
<dbReference type="Gene3D" id="2.60.40.10">
    <property type="entry name" value="Immunoglobulins"/>
    <property type="match status" value="2"/>
</dbReference>
<dbReference type="InterPro" id="IPR015217">
    <property type="entry name" value="Invasin_dom_3"/>
</dbReference>
<dbReference type="Pfam" id="PF00395">
    <property type="entry name" value="SLH"/>
    <property type="match status" value="3"/>
</dbReference>
<evidence type="ECO:0000256" key="4">
    <source>
        <dbReference type="SAM" id="MobiDB-lite"/>
    </source>
</evidence>
<dbReference type="InterPro" id="IPR008964">
    <property type="entry name" value="Invasin/intimin_cell_adhesion"/>
</dbReference>
<dbReference type="InterPro" id="IPR001119">
    <property type="entry name" value="SLH_dom"/>
</dbReference>
<dbReference type="SUPFAM" id="SSF49373">
    <property type="entry name" value="Invasin/intimin cell-adhesion fragments"/>
    <property type="match status" value="4"/>
</dbReference>
<feature type="domain" description="SLH" evidence="6">
    <location>
        <begin position="981"/>
        <end position="1036"/>
    </location>
</feature>
<evidence type="ECO:0000256" key="2">
    <source>
        <dbReference type="ARBA" id="ARBA00022658"/>
    </source>
</evidence>
<dbReference type="SUPFAM" id="SSF50985">
    <property type="entry name" value="RCC1/BLIP-II"/>
    <property type="match status" value="2"/>
</dbReference>
<dbReference type="InterPro" id="IPR003344">
    <property type="entry name" value="Big_1_dom"/>
</dbReference>
<dbReference type="EMBL" id="CP051680">
    <property type="protein sequence ID" value="QJD84990.1"/>
    <property type="molecule type" value="Genomic_DNA"/>
</dbReference>
<dbReference type="Gene3D" id="2.60.40.1080">
    <property type="match status" value="1"/>
</dbReference>
<sequence>MRKKLIYCLLILFTASSLVNSNWTVKADGAPQASLTVQSISAGTYHMLALMSDGTVMSWGRNTSGQLGVGVTGNRDYASPVIDGNGQVLSDVVAVSAASQHSLALKRDGTVYSWGDNGMGQLGRIGATRVAGKIDGFNNKKITEISTSDSHSLALDEDGGVWSWGLNIYGQLGNGTKTSATFPVQSLASSSIKLYGIKAIAAGQFHSLALTTTNEVLAWGMNTNGQLGNGTQSSQVYPVNVIDGVNSGNLTGVKMISAKGYSSLALKTDGILWSWGDNLSGQLGRRDYPIETSARPIILPGGIPFGDVKMMEAGFQHSVAVRNDGTLWTWGSNQNVAATFQYQLGREWNEPSVAIPGQVIASEDGTPVVEAAIAVTGNAHTSILGTDGSVWSVGGNSSKALGGNRTEATIQKLAQMTLGTLAQTKWTADSARSATAGDTVQVSIQLADSAGNALNTGTDRVRMTTDFGVVGPVSYAGAGKFTASFRSERPGISKVTATINGLEVPTKLSVQVTPGAPSASASTLIATPSVVTADGTSSSILTLELKDAWGNAMSSSVPNVSLTASRGTLGPLTELSVGKYEAALTSTVADASTVSVAINEVPLGLDARVTFLSSDPDAANSVLHVEPNSLPANGENKATIVLQVYDKFGNALTQSGGDVSFLTDLGEIGSVTEAVYGVYAAEMTSRTSGKATVTAMRTGLMLGQPAEVNFVPVVTKVVFGKNQYEAMSGTSVATALTAHYWNGETKDVTKESTYSVSDSSIATINSDGLVYGQASGQITLTARFGGSETTVPVVITRRPSGGDGPGTTPGTNPGTGPGTNPNPPVKPDPSGSDPKSGNPDTKPDPGLPGAGTKQPVTYAEVSGHWAEASINKALTDGWARGYADNSFRPDQAVTRAEFVKLLINAFGYKDTGEDTEISFKDGKEIRAWARPSVTLAVKHKLISGYGDGSFQPNALLTRTEMTAIIIRALGLTLATDATTKFADDGKIPSWAKPFVAVASELGIIQGRKADLFVPKGTATRAEAIVFIGRALSARKQ</sequence>
<dbReference type="InterPro" id="IPR051553">
    <property type="entry name" value="Ran_GTPase-activating"/>
</dbReference>
<evidence type="ECO:0000259" key="6">
    <source>
        <dbReference type="PROSITE" id="PS51272"/>
    </source>
</evidence>
<dbReference type="Pfam" id="PF25390">
    <property type="entry name" value="WD40_RLD"/>
    <property type="match status" value="1"/>
</dbReference>
<dbReference type="PRINTS" id="PR00633">
    <property type="entry name" value="RCCNDNSATION"/>
</dbReference>
<dbReference type="Gene3D" id="2.130.10.30">
    <property type="entry name" value="Regulator of chromosome condensation 1/beta-lactamase-inhibitor protein II"/>
    <property type="match status" value="3"/>
</dbReference>
<dbReference type="InterPro" id="IPR009091">
    <property type="entry name" value="RCC1/BLIP-II"/>
</dbReference>
<dbReference type="RefSeq" id="WP_169281266.1">
    <property type="nucleotide sequence ID" value="NZ_CP051680.1"/>
</dbReference>
<dbReference type="InterPro" id="IPR058923">
    <property type="entry name" value="RCC1-like_dom"/>
</dbReference>
<dbReference type="GO" id="GO:0005737">
    <property type="term" value="C:cytoplasm"/>
    <property type="evidence" value="ECO:0007669"/>
    <property type="project" value="TreeGrafter"/>
</dbReference>
<feature type="region of interest" description="Disordered" evidence="4">
    <location>
        <begin position="790"/>
        <end position="854"/>
    </location>
</feature>
<keyword evidence="2" id="KW-0344">Guanine-nucleotide releasing factor</keyword>
<accession>A0A7Z2VLG9</accession>
<dbReference type="PROSITE" id="PS00626">
    <property type="entry name" value="RCC1_2"/>
    <property type="match status" value="1"/>
</dbReference>
<proteinExistence type="inferred from homology"/>
<dbReference type="SMART" id="SM00634">
    <property type="entry name" value="BID_1"/>
    <property type="match status" value="2"/>
</dbReference>
<evidence type="ECO:0000256" key="5">
    <source>
        <dbReference type="SAM" id="SignalP"/>
    </source>
</evidence>
<evidence type="ECO:0000256" key="1">
    <source>
        <dbReference type="ARBA" id="ARBA00010116"/>
    </source>
</evidence>
<feature type="compositionally biased region" description="Gly residues" evidence="4">
    <location>
        <begin position="801"/>
        <end position="817"/>
    </location>
</feature>
<dbReference type="AlphaFoldDB" id="A0A7Z2VLG9"/>
<dbReference type="PANTHER" id="PTHR45982:SF1">
    <property type="entry name" value="REGULATOR OF CHROMOSOME CONDENSATION"/>
    <property type="match status" value="1"/>
</dbReference>
<name>A0A7Z2VLG9_9BACL</name>
<gene>
    <name evidence="7" type="ORF">HH215_18585</name>
</gene>
<dbReference type="PROSITE" id="PS50012">
    <property type="entry name" value="RCC1_3"/>
    <property type="match status" value="6"/>
</dbReference>
<keyword evidence="3" id="KW-0677">Repeat</keyword>
<dbReference type="PANTHER" id="PTHR45982">
    <property type="entry name" value="REGULATOR OF CHROMOSOME CONDENSATION"/>
    <property type="match status" value="1"/>
</dbReference>
<evidence type="ECO:0000256" key="3">
    <source>
        <dbReference type="ARBA" id="ARBA00022737"/>
    </source>
</evidence>
<organism evidence="7 8">
    <name type="scientific">Cohnella herbarum</name>
    <dbReference type="NCBI Taxonomy" id="2728023"/>
    <lineage>
        <taxon>Bacteria</taxon>
        <taxon>Bacillati</taxon>
        <taxon>Bacillota</taxon>
        <taxon>Bacilli</taxon>
        <taxon>Bacillales</taxon>
        <taxon>Paenibacillaceae</taxon>
        <taxon>Cohnella</taxon>
    </lineage>
</organism>
<feature type="domain" description="SLH" evidence="6">
    <location>
        <begin position="853"/>
        <end position="915"/>
    </location>
</feature>
<reference evidence="7 8" key="1">
    <citation type="submission" date="2020-04" db="EMBL/GenBank/DDBJ databases">
        <title>Genome sequencing of novel species.</title>
        <authorList>
            <person name="Heo J."/>
            <person name="Kim S.-J."/>
            <person name="Kim J.-S."/>
            <person name="Hong S.-B."/>
            <person name="Kwon S.-W."/>
        </authorList>
    </citation>
    <scope>NUCLEOTIDE SEQUENCE [LARGE SCALE GENOMIC DNA]</scope>
    <source>
        <strain evidence="7 8">MFER-1</strain>
    </source>
</reference>
<protein>
    <recommendedName>
        <fullName evidence="6">SLH domain-containing protein</fullName>
    </recommendedName>
</protein>
<evidence type="ECO:0000313" key="8">
    <source>
        <dbReference type="Proteomes" id="UP000502248"/>
    </source>
</evidence>
<feature type="chain" id="PRO_5039062047" description="SLH domain-containing protein" evidence="5">
    <location>
        <begin position="20"/>
        <end position="1036"/>
    </location>
</feature>
<dbReference type="InterPro" id="IPR000408">
    <property type="entry name" value="Reg_chr_condens"/>
</dbReference>
<feature type="signal peptide" evidence="5">
    <location>
        <begin position="1"/>
        <end position="19"/>
    </location>
</feature>
<feature type="domain" description="SLH" evidence="6">
    <location>
        <begin position="916"/>
        <end position="979"/>
    </location>
</feature>
<dbReference type="Proteomes" id="UP000502248">
    <property type="component" value="Chromosome"/>
</dbReference>
<keyword evidence="8" id="KW-1185">Reference proteome</keyword>